<feature type="compositionally biased region" description="Low complexity" evidence="1">
    <location>
        <begin position="455"/>
        <end position="471"/>
    </location>
</feature>
<dbReference type="OrthoDB" id="2576334at2759"/>
<evidence type="ECO:0000313" key="3">
    <source>
        <dbReference type="EMBL" id="KAF5385301.1"/>
    </source>
</evidence>
<proteinExistence type="predicted"/>
<dbReference type="Proteomes" id="UP000565441">
    <property type="component" value="Unassembled WGS sequence"/>
</dbReference>
<organism evidence="3 4">
    <name type="scientific">Tricholomella constricta</name>
    <dbReference type="NCBI Taxonomy" id="117010"/>
    <lineage>
        <taxon>Eukaryota</taxon>
        <taxon>Fungi</taxon>
        <taxon>Dikarya</taxon>
        <taxon>Basidiomycota</taxon>
        <taxon>Agaricomycotina</taxon>
        <taxon>Agaricomycetes</taxon>
        <taxon>Agaricomycetidae</taxon>
        <taxon>Agaricales</taxon>
        <taxon>Tricholomatineae</taxon>
        <taxon>Lyophyllaceae</taxon>
        <taxon>Tricholomella</taxon>
    </lineage>
</organism>
<keyword evidence="2" id="KW-0472">Membrane</keyword>
<evidence type="ECO:0000256" key="2">
    <source>
        <dbReference type="SAM" id="Phobius"/>
    </source>
</evidence>
<keyword evidence="2" id="KW-0812">Transmembrane</keyword>
<gene>
    <name evidence="3" type="ORF">D9615_001171</name>
</gene>
<feature type="region of interest" description="Disordered" evidence="1">
    <location>
        <begin position="394"/>
        <end position="433"/>
    </location>
</feature>
<name>A0A8H5HLI1_9AGAR</name>
<evidence type="ECO:0000313" key="4">
    <source>
        <dbReference type="Proteomes" id="UP000565441"/>
    </source>
</evidence>
<reference evidence="3 4" key="1">
    <citation type="journal article" date="2020" name="ISME J.">
        <title>Uncovering the hidden diversity of litter-decomposition mechanisms in mushroom-forming fungi.</title>
        <authorList>
            <person name="Floudas D."/>
            <person name="Bentzer J."/>
            <person name="Ahren D."/>
            <person name="Johansson T."/>
            <person name="Persson P."/>
            <person name="Tunlid A."/>
        </authorList>
    </citation>
    <scope>NUCLEOTIDE SEQUENCE [LARGE SCALE GENOMIC DNA]</scope>
    <source>
        <strain evidence="3 4">CBS 661.87</strain>
    </source>
</reference>
<feature type="region of interest" description="Disordered" evidence="1">
    <location>
        <begin position="348"/>
        <end position="372"/>
    </location>
</feature>
<dbReference type="EMBL" id="JAACJP010000004">
    <property type="protein sequence ID" value="KAF5385301.1"/>
    <property type="molecule type" value="Genomic_DNA"/>
</dbReference>
<feature type="transmembrane region" description="Helical" evidence="2">
    <location>
        <begin position="304"/>
        <end position="326"/>
    </location>
</feature>
<feature type="compositionally biased region" description="Low complexity" evidence="1">
    <location>
        <begin position="486"/>
        <end position="498"/>
    </location>
</feature>
<dbReference type="AlphaFoldDB" id="A0A8H5HLI1"/>
<keyword evidence="4" id="KW-1185">Reference proteome</keyword>
<keyword evidence="2" id="KW-1133">Transmembrane helix</keyword>
<accession>A0A8H5HLI1</accession>
<evidence type="ECO:0008006" key="5">
    <source>
        <dbReference type="Google" id="ProtNLM"/>
    </source>
</evidence>
<feature type="compositionally biased region" description="Polar residues" evidence="1">
    <location>
        <begin position="398"/>
        <end position="411"/>
    </location>
</feature>
<feature type="region of interest" description="Disordered" evidence="1">
    <location>
        <begin position="450"/>
        <end position="515"/>
    </location>
</feature>
<sequence length="557" mass="59706">MSLWNFTIDDTSPYLSFNPYGDGSGLSNGWQTWYTGSQFNSAPGQASRGDSYHITSLRNASVTLQFFGTGVSLFGLTNSTLYVTIDNGPRTTINAPGSPVSLLYSNYNLTNEFHSVTLAAQPSRSVNSTQTLAFDFAVVSAPLENDENYPSPLFYDSSDAAFLRYSGAWTSGLQDGVPNATISAPFQTTTAIGASVSFSFTGGTALAVKGLTGSENGMYSVSLDGSTRIFNGTSLWIIPDALLYFAAGLDPTSTHQLNITNLSSKLCLNSITVFKYEPRNAVPPGAADTQSPGTNSRSPSSINVGIILGPGLGFLFLVFIGIFVWYHQRRSGGKDRAIPNNYGLSRKLTFSKPKPEAKPATPPPPSPNSIVSPMLATLNQNFRFTLDGRSTYDARSAHNGSDAHSSTNLLNPSAGFSRRSMRSTSSSEAGLSQTSHMNSFAGWERMHHSHAPTFTSHGRSGSSHRSSDSTSQFASVATRQTLPVASSSMSEGGSSRRGPVPDYIPMSPRKPLPPVPVPSYDVALRTPELTPDDVKFMSTLQFAGDHELDPAPPQYER</sequence>
<dbReference type="Gene3D" id="2.60.120.260">
    <property type="entry name" value="Galactose-binding domain-like"/>
    <property type="match status" value="2"/>
</dbReference>
<protein>
    <recommendedName>
        <fullName evidence="5">Transmembrane protein</fullName>
    </recommendedName>
</protein>
<feature type="compositionally biased region" description="Polar residues" evidence="1">
    <location>
        <begin position="472"/>
        <end position="485"/>
    </location>
</feature>
<comment type="caution">
    <text evidence="3">The sequence shown here is derived from an EMBL/GenBank/DDBJ whole genome shotgun (WGS) entry which is preliminary data.</text>
</comment>
<evidence type="ECO:0000256" key="1">
    <source>
        <dbReference type="SAM" id="MobiDB-lite"/>
    </source>
</evidence>